<proteinExistence type="predicted"/>
<accession>A0A2G5B161</accession>
<protein>
    <submittedName>
        <fullName evidence="1">Uncharacterized protein</fullName>
    </submittedName>
</protein>
<evidence type="ECO:0000313" key="2">
    <source>
        <dbReference type="Proteomes" id="UP000242474"/>
    </source>
</evidence>
<gene>
    <name evidence="1" type="ORF">COEREDRAFT_12250</name>
</gene>
<evidence type="ECO:0000313" key="1">
    <source>
        <dbReference type="EMBL" id="PIA12755.1"/>
    </source>
</evidence>
<dbReference type="OrthoDB" id="5577799at2759"/>
<name>A0A2G5B161_COERN</name>
<keyword evidence="2" id="KW-1185">Reference proteome</keyword>
<dbReference type="Proteomes" id="UP000242474">
    <property type="component" value="Unassembled WGS sequence"/>
</dbReference>
<sequence>MDGDQFNQFLASMTALPDKPQGLKFTDFKGIVNPLVPQEQRSNPKFAPDAARILTCPTKWKVAIAADSLPLDKANRYYADCEQNSVDPAAWANFEEFVAENYSKAVNYVDAFFRLINMSAPTSIATLDIYSVQLEQLAKAAKLCDQATMLLFLSRMPQGVISHVLMEAKNSEPIRIGAVKTLAANHFGSLAMAAHVPMEIDAVTTNAPPVETDAICGGYCRPATFPSYNSVRELVTREQYEDRRKRDVCLACGDAKHNLRKCPQRNPKGQQN</sequence>
<organism evidence="1 2">
    <name type="scientific">Coemansia reversa (strain ATCC 12441 / NRRL 1564)</name>
    <dbReference type="NCBI Taxonomy" id="763665"/>
    <lineage>
        <taxon>Eukaryota</taxon>
        <taxon>Fungi</taxon>
        <taxon>Fungi incertae sedis</taxon>
        <taxon>Zoopagomycota</taxon>
        <taxon>Kickxellomycotina</taxon>
        <taxon>Kickxellomycetes</taxon>
        <taxon>Kickxellales</taxon>
        <taxon>Kickxellaceae</taxon>
        <taxon>Coemansia</taxon>
    </lineage>
</organism>
<reference evidence="1 2" key="1">
    <citation type="journal article" date="2015" name="Genome Biol. Evol.">
        <title>Phylogenomic analyses indicate that early fungi evolved digesting cell walls of algal ancestors of land plants.</title>
        <authorList>
            <person name="Chang Y."/>
            <person name="Wang S."/>
            <person name="Sekimoto S."/>
            <person name="Aerts A.L."/>
            <person name="Choi C."/>
            <person name="Clum A."/>
            <person name="LaButti K.M."/>
            <person name="Lindquist E.A."/>
            <person name="Yee Ngan C."/>
            <person name="Ohm R.A."/>
            <person name="Salamov A.A."/>
            <person name="Grigoriev I.V."/>
            <person name="Spatafora J.W."/>
            <person name="Berbee M.L."/>
        </authorList>
    </citation>
    <scope>NUCLEOTIDE SEQUENCE [LARGE SCALE GENOMIC DNA]</scope>
    <source>
        <strain evidence="1 2">NRRL 1564</strain>
    </source>
</reference>
<dbReference type="AlphaFoldDB" id="A0A2G5B161"/>
<dbReference type="EMBL" id="KZ303576">
    <property type="protein sequence ID" value="PIA12755.1"/>
    <property type="molecule type" value="Genomic_DNA"/>
</dbReference>